<evidence type="ECO:0000256" key="7">
    <source>
        <dbReference type="ARBA" id="ARBA00023054"/>
    </source>
</evidence>
<dbReference type="Gene3D" id="2.40.50.140">
    <property type="entry name" value="Nucleic acid-binding proteins"/>
    <property type="match status" value="1"/>
</dbReference>
<dbReference type="InterPro" id="IPR027417">
    <property type="entry name" value="P-loop_NTPase"/>
</dbReference>
<evidence type="ECO:0000256" key="1">
    <source>
        <dbReference type="ARBA" id="ARBA00004496"/>
    </source>
</evidence>
<dbReference type="GO" id="GO:0005737">
    <property type="term" value="C:cytoplasm"/>
    <property type="evidence" value="ECO:0007669"/>
    <property type="project" value="UniProtKB-SubCell"/>
</dbReference>
<dbReference type="AlphaFoldDB" id="A0A7J4IX44"/>
<dbReference type="FunFam" id="3.40.50.300:FF:000033">
    <property type="entry name" value="26S protease regulatory subunit 6B"/>
    <property type="match status" value="1"/>
</dbReference>
<dbReference type="Pfam" id="PF00004">
    <property type="entry name" value="AAA"/>
    <property type="match status" value="1"/>
</dbReference>
<gene>
    <name evidence="12" type="ORF">HA254_05655</name>
</gene>
<dbReference type="Pfam" id="PF16450">
    <property type="entry name" value="Prot_ATP_ID_OB_C"/>
    <property type="match status" value="1"/>
</dbReference>
<dbReference type="GO" id="GO:0005524">
    <property type="term" value="F:ATP binding"/>
    <property type="evidence" value="ECO:0007669"/>
    <property type="project" value="UniProtKB-KW"/>
</dbReference>
<keyword evidence="4 9" id="KW-0547">Nucleotide-binding</keyword>
<dbReference type="NCBIfam" id="NF003069">
    <property type="entry name" value="PRK03992.1"/>
    <property type="match status" value="1"/>
</dbReference>
<keyword evidence="6 12" id="KW-0647">Proteasome</keyword>
<dbReference type="InterPro" id="IPR032501">
    <property type="entry name" value="Prot_ATP_ID_OB_2nd"/>
</dbReference>
<dbReference type="Gene3D" id="3.40.50.300">
    <property type="entry name" value="P-loop containing nucleotide triphosphate hydrolases"/>
    <property type="match status" value="1"/>
</dbReference>
<evidence type="ECO:0000259" key="11">
    <source>
        <dbReference type="SMART" id="SM00382"/>
    </source>
</evidence>
<feature type="coiled-coil region" evidence="10">
    <location>
        <begin position="29"/>
        <end position="56"/>
    </location>
</feature>
<dbReference type="Pfam" id="PF17862">
    <property type="entry name" value="AAA_lid_3"/>
    <property type="match status" value="1"/>
</dbReference>
<dbReference type="GO" id="GO:0000502">
    <property type="term" value="C:proteasome complex"/>
    <property type="evidence" value="ECO:0007669"/>
    <property type="project" value="UniProtKB-KW"/>
</dbReference>
<evidence type="ECO:0000313" key="12">
    <source>
        <dbReference type="EMBL" id="HIH10123.1"/>
    </source>
</evidence>
<name>A0A7J4IX44_9ARCH</name>
<evidence type="ECO:0000256" key="5">
    <source>
        <dbReference type="ARBA" id="ARBA00022840"/>
    </source>
</evidence>
<evidence type="ECO:0000256" key="8">
    <source>
        <dbReference type="ARBA" id="ARBA00023186"/>
    </source>
</evidence>
<dbReference type="InterPro" id="IPR050221">
    <property type="entry name" value="26S_Proteasome_ATPase"/>
</dbReference>
<comment type="subcellular location">
    <subcellularLocation>
        <location evidence="1">Cytoplasm</location>
    </subcellularLocation>
</comment>
<proteinExistence type="inferred from homology"/>
<comment type="similarity">
    <text evidence="2 9">Belongs to the AAA ATPase family.</text>
</comment>
<dbReference type="GO" id="GO:0016887">
    <property type="term" value="F:ATP hydrolysis activity"/>
    <property type="evidence" value="ECO:0007669"/>
    <property type="project" value="InterPro"/>
</dbReference>
<evidence type="ECO:0000256" key="4">
    <source>
        <dbReference type="ARBA" id="ARBA00022741"/>
    </source>
</evidence>
<keyword evidence="8" id="KW-0143">Chaperone</keyword>
<organism evidence="12 13">
    <name type="scientific">Candidatus Iainarchaeum sp</name>
    <dbReference type="NCBI Taxonomy" id="3101447"/>
    <lineage>
        <taxon>Archaea</taxon>
        <taxon>Candidatus Iainarchaeota</taxon>
        <taxon>Candidatus Iainarchaeia</taxon>
        <taxon>Candidatus Iainarchaeales</taxon>
        <taxon>Candidatus Iainarchaeaceae</taxon>
        <taxon>Candidatus Iainarchaeum</taxon>
    </lineage>
</organism>
<dbReference type="PANTHER" id="PTHR23073">
    <property type="entry name" value="26S PROTEASOME REGULATORY SUBUNIT"/>
    <property type="match status" value="1"/>
</dbReference>
<reference evidence="13" key="1">
    <citation type="journal article" date="2020" name="bioRxiv">
        <title>A rank-normalized archaeal taxonomy based on genome phylogeny resolves widespread incomplete and uneven classifications.</title>
        <authorList>
            <person name="Rinke C."/>
            <person name="Chuvochina M."/>
            <person name="Mussig A.J."/>
            <person name="Chaumeil P.-A."/>
            <person name="Waite D.W."/>
            <person name="Whitman W.B."/>
            <person name="Parks D.H."/>
            <person name="Hugenholtz P."/>
        </authorList>
    </citation>
    <scope>NUCLEOTIDE SEQUENCE [LARGE SCALE GENOMIC DNA]</scope>
</reference>
<dbReference type="SUPFAM" id="SSF52540">
    <property type="entry name" value="P-loop containing nucleoside triphosphate hydrolases"/>
    <property type="match status" value="1"/>
</dbReference>
<dbReference type="InterPro" id="IPR041569">
    <property type="entry name" value="AAA_lid_3"/>
</dbReference>
<keyword evidence="5 9" id="KW-0067">ATP-binding</keyword>
<evidence type="ECO:0000256" key="9">
    <source>
        <dbReference type="RuleBase" id="RU003651"/>
    </source>
</evidence>
<evidence type="ECO:0000256" key="3">
    <source>
        <dbReference type="ARBA" id="ARBA00022490"/>
    </source>
</evidence>
<evidence type="ECO:0000256" key="10">
    <source>
        <dbReference type="SAM" id="Coils"/>
    </source>
</evidence>
<sequence>MKAVAEANEVKRQGAYDVYDYVFSLEEQLAGLQTERQMASARLTQLQLDLERTRKELNELKLPPLMVGTVSEVLPENNAIVKHSNGMEFLVKGVVGIEGELEAGKRVAMNQRSLTITKVLPDNKDWRVNAMEIIEKPKVTFSQIGGLEDEIRELEEAVILPLTQPESFEKLGIEPPNGVLLHGAPGTGKTLLAKAVANRTNSTFISLSGSELVRKYIGEGAKLVRDLFQLAAEKKPAIIFIDEIDSVGTHRFATANGDREVQRTMMQLLSEMDGFHEVKGVKVIAATNRLDMLDPALLRPGRFDRVIEVRLPAKEARGKIFAIHTSKMALEGDVALSELSQLAEGFSGADIKNTCMEAGIFALRKGKQSIGLAEFNEAILKVKRQPAALNDDSRARDRMLA</sequence>
<protein>
    <submittedName>
        <fullName evidence="12">Proteasome-activating nucleotidase</fullName>
    </submittedName>
</protein>
<keyword evidence="3" id="KW-0963">Cytoplasm</keyword>
<dbReference type="PROSITE" id="PS00674">
    <property type="entry name" value="AAA"/>
    <property type="match status" value="1"/>
</dbReference>
<comment type="caution">
    <text evidence="12">The sequence shown here is derived from an EMBL/GenBank/DDBJ whole genome shotgun (WGS) entry which is preliminary data.</text>
</comment>
<keyword evidence="7 10" id="KW-0175">Coiled coil</keyword>
<dbReference type="InterPro" id="IPR003959">
    <property type="entry name" value="ATPase_AAA_core"/>
</dbReference>
<evidence type="ECO:0000256" key="2">
    <source>
        <dbReference type="ARBA" id="ARBA00006914"/>
    </source>
</evidence>
<dbReference type="Proteomes" id="UP000565078">
    <property type="component" value="Unassembled WGS sequence"/>
</dbReference>
<dbReference type="InterPro" id="IPR012340">
    <property type="entry name" value="NA-bd_OB-fold"/>
</dbReference>
<feature type="domain" description="AAA+ ATPase" evidence="11">
    <location>
        <begin position="175"/>
        <end position="313"/>
    </location>
</feature>
<evidence type="ECO:0000256" key="6">
    <source>
        <dbReference type="ARBA" id="ARBA00022942"/>
    </source>
</evidence>
<dbReference type="InterPro" id="IPR003960">
    <property type="entry name" value="ATPase_AAA_CS"/>
</dbReference>
<dbReference type="Gene3D" id="1.10.8.60">
    <property type="match status" value="1"/>
</dbReference>
<evidence type="ECO:0000313" key="13">
    <source>
        <dbReference type="Proteomes" id="UP000565078"/>
    </source>
</evidence>
<dbReference type="SMART" id="SM00382">
    <property type="entry name" value="AAA"/>
    <property type="match status" value="1"/>
</dbReference>
<dbReference type="InterPro" id="IPR003593">
    <property type="entry name" value="AAA+_ATPase"/>
</dbReference>
<accession>A0A7J4IX44</accession>
<dbReference type="EMBL" id="DUGC01000090">
    <property type="protein sequence ID" value="HIH10123.1"/>
    <property type="molecule type" value="Genomic_DNA"/>
</dbReference>